<feature type="region of interest" description="Disordered" evidence="1">
    <location>
        <begin position="34"/>
        <end position="59"/>
    </location>
</feature>
<reference evidence="2 3" key="1">
    <citation type="submission" date="2020-08" db="EMBL/GenBank/DDBJ databases">
        <title>Sequencing the genomes of 1000 actinobacteria strains.</title>
        <authorList>
            <person name="Klenk H.-P."/>
        </authorList>
    </citation>
    <scope>NUCLEOTIDE SEQUENCE [LARGE SCALE GENOMIC DNA]</scope>
    <source>
        <strain evidence="2 3">DSM 44936</strain>
    </source>
</reference>
<comment type="caution">
    <text evidence="2">The sequence shown here is derived from an EMBL/GenBank/DDBJ whole genome shotgun (WGS) entry which is preliminary data.</text>
</comment>
<dbReference type="EMBL" id="JACHIU010000001">
    <property type="protein sequence ID" value="MBB6473740.1"/>
    <property type="molecule type" value="Genomic_DNA"/>
</dbReference>
<name>A0A7X0IEU6_9ACTN</name>
<protein>
    <submittedName>
        <fullName evidence="2">Uncharacterized protein</fullName>
    </submittedName>
</protein>
<evidence type="ECO:0000313" key="3">
    <source>
        <dbReference type="Proteomes" id="UP000555564"/>
    </source>
</evidence>
<feature type="compositionally biased region" description="Low complexity" evidence="1">
    <location>
        <begin position="34"/>
        <end position="52"/>
    </location>
</feature>
<dbReference type="RefSeq" id="WP_184981712.1">
    <property type="nucleotide sequence ID" value="NZ_BAAALO010000045.1"/>
</dbReference>
<proteinExistence type="predicted"/>
<organism evidence="2 3">
    <name type="scientific">Sphaerisporangium rubeum</name>
    <dbReference type="NCBI Taxonomy" id="321317"/>
    <lineage>
        <taxon>Bacteria</taxon>
        <taxon>Bacillati</taxon>
        <taxon>Actinomycetota</taxon>
        <taxon>Actinomycetes</taxon>
        <taxon>Streptosporangiales</taxon>
        <taxon>Streptosporangiaceae</taxon>
        <taxon>Sphaerisporangium</taxon>
    </lineage>
</organism>
<keyword evidence="3" id="KW-1185">Reference proteome</keyword>
<accession>A0A7X0IEU6</accession>
<evidence type="ECO:0000313" key="2">
    <source>
        <dbReference type="EMBL" id="MBB6473740.1"/>
    </source>
</evidence>
<sequence length="299" mass="31175">MVNRVLVGSLLGVIALLVVVIVVMRTGGDEEPVAAAPGATPAVTPPSQAVSPSPSPVPWTEGDCLDVTALAGGSLAPSSGGSPETVRQVRCEQGGARILRLVDRGDGEQRCPRDTDGFVDTPAGLGEPRTACVRNLADPHPAARGKGGGVLVAGDCVLVSDEGDVRERACADARGPGRVWGLYKKKSQCKDSRGFLDYHYAHRRTHPTHPVVCAGPGDTATELGAKYDNGTCFRKPATLSTQLGGLIFGGLDEVSCSSRSAWAEVVASARVAEDCPARSTRSVSDDHHYPGTTCLRTLR</sequence>
<gene>
    <name evidence="2" type="ORF">BJ992_003171</name>
</gene>
<dbReference type="AlphaFoldDB" id="A0A7X0IEU6"/>
<evidence type="ECO:0000256" key="1">
    <source>
        <dbReference type="SAM" id="MobiDB-lite"/>
    </source>
</evidence>
<dbReference type="Proteomes" id="UP000555564">
    <property type="component" value="Unassembled WGS sequence"/>
</dbReference>